<comment type="caution">
    <text evidence="1">The sequence shown here is derived from an EMBL/GenBank/DDBJ whole genome shotgun (WGS) entry which is preliminary data.</text>
</comment>
<organism evidence="1 2">
    <name type="scientific">Moniliophthora roreri</name>
    <name type="common">Frosty pod rot fungus</name>
    <name type="synonym">Monilia roreri</name>
    <dbReference type="NCBI Taxonomy" id="221103"/>
    <lineage>
        <taxon>Eukaryota</taxon>
        <taxon>Fungi</taxon>
        <taxon>Dikarya</taxon>
        <taxon>Basidiomycota</taxon>
        <taxon>Agaricomycotina</taxon>
        <taxon>Agaricomycetes</taxon>
        <taxon>Agaricomycetidae</taxon>
        <taxon>Agaricales</taxon>
        <taxon>Marasmiineae</taxon>
        <taxon>Marasmiaceae</taxon>
        <taxon>Moniliophthora</taxon>
    </lineage>
</organism>
<evidence type="ECO:0000313" key="1">
    <source>
        <dbReference type="EMBL" id="KTB44637.1"/>
    </source>
</evidence>
<accession>A0A0W0G7U1</accession>
<evidence type="ECO:0000313" key="2">
    <source>
        <dbReference type="Proteomes" id="UP000054988"/>
    </source>
</evidence>
<reference evidence="1 2" key="1">
    <citation type="submission" date="2015-12" db="EMBL/GenBank/DDBJ databases">
        <title>Draft genome sequence of Moniliophthora roreri, the causal agent of frosty pod rot of cacao.</title>
        <authorList>
            <person name="Aime M.C."/>
            <person name="Diaz-Valderrama J.R."/>
            <person name="Kijpornyongpan T."/>
            <person name="Phillips-Mora W."/>
        </authorList>
    </citation>
    <scope>NUCLEOTIDE SEQUENCE [LARGE SCALE GENOMIC DNA]</scope>
    <source>
        <strain evidence="1 2">MCA 2952</strain>
    </source>
</reference>
<protein>
    <submittedName>
        <fullName evidence="1">Uncharacterized protein</fullName>
    </submittedName>
</protein>
<proteinExistence type="predicted"/>
<dbReference type="AlphaFoldDB" id="A0A0W0G7U1"/>
<sequence length="50" mass="5279">MSSLVMSAECDNLQGNDRARTGEESCGASCNQVSEYLISVSQGSVHELGQ</sequence>
<name>A0A0W0G7U1_MONRR</name>
<gene>
    <name evidence="1" type="ORF">WG66_2803</name>
</gene>
<dbReference type="EMBL" id="LATX01000889">
    <property type="protein sequence ID" value="KTB44637.1"/>
    <property type="molecule type" value="Genomic_DNA"/>
</dbReference>
<dbReference type="Proteomes" id="UP000054988">
    <property type="component" value="Unassembled WGS sequence"/>
</dbReference>